<proteinExistence type="predicted"/>
<dbReference type="Proteomes" id="UP000580250">
    <property type="component" value="Unassembled WGS sequence"/>
</dbReference>
<protein>
    <submittedName>
        <fullName evidence="1">Uncharacterized protein</fullName>
    </submittedName>
</protein>
<organism evidence="1 2">
    <name type="scientific">Meloidogyne enterolobii</name>
    <name type="common">Root-knot nematode worm</name>
    <name type="synonym">Meloidogyne mayaguensis</name>
    <dbReference type="NCBI Taxonomy" id="390850"/>
    <lineage>
        <taxon>Eukaryota</taxon>
        <taxon>Metazoa</taxon>
        <taxon>Ecdysozoa</taxon>
        <taxon>Nematoda</taxon>
        <taxon>Chromadorea</taxon>
        <taxon>Rhabditida</taxon>
        <taxon>Tylenchina</taxon>
        <taxon>Tylenchomorpha</taxon>
        <taxon>Tylenchoidea</taxon>
        <taxon>Meloidogynidae</taxon>
        <taxon>Meloidogyninae</taxon>
        <taxon>Meloidogyne</taxon>
    </lineage>
</organism>
<sequence>MREKYFFPLKPSRLLSIHLNTFIFFIYNCQNFYNKIDENLLLADSLSSPIQKVFKFIRQNEKLCGNIYINSTIWLPAYQNCQLKCRVDSEICQMSGPTVHIRRQRCYELPLEVLHKKRTNAAKGFIQYLQTDLRTSKIENLLISKYVPINGLFG</sequence>
<dbReference type="AlphaFoldDB" id="A0A6V7WLT7"/>
<gene>
    <name evidence="1" type="ORF">MENT_LOCUS40568</name>
</gene>
<name>A0A6V7WLT7_MELEN</name>
<dbReference type="EMBL" id="CAJEWN010000663">
    <property type="protein sequence ID" value="CAD2187952.1"/>
    <property type="molecule type" value="Genomic_DNA"/>
</dbReference>
<reference evidence="1 2" key="1">
    <citation type="submission" date="2020-08" db="EMBL/GenBank/DDBJ databases">
        <authorList>
            <person name="Koutsovoulos G."/>
            <person name="Danchin GJ E."/>
        </authorList>
    </citation>
    <scope>NUCLEOTIDE SEQUENCE [LARGE SCALE GENOMIC DNA]</scope>
</reference>
<accession>A0A6V7WLT7</accession>
<evidence type="ECO:0000313" key="1">
    <source>
        <dbReference type="EMBL" id="CAD2187952.1"/>
    </source>
</evidence>
<evidence type="ECO:0000313" key="2">
    <source>
        <dbReference type="Proteomes" id="UP000580250"/>
    </source>
</evidence>
<comment type="caution">
    <text evidence="1">The sequence shown here is derived from an EMBL/GenBank/DDBJ whole genome shotgun (WGS) entry which is preliminary data.</text>
</comment>